<organism evidence="2 3">
    <name type="scientific">Plakobranchus ocellatus</name>
    <dbReference type="NCBI Taxonomy" id="259542"/>
    <lineage>
        <taxon>Eukaryota</taxon>
        <taxon>Metazoa</taxon>
        <taxon>Spiralia</taxon>
        <taxon>Lophotrochozoa</taxon>
        <taxon>Mollusca</taxon>
        <taxon>Gastropoda</taxon>
        <taxon>Heterobranchia</taxon>
        <taxon>Euthyneura</taxon>
        <taxon>Panpulmonata</taxon>
        <taxon>Sacoglossa</taxon>
        <taxon>Placobranchoidea</taxon>
        <taxon>Plakobranchidae</taxon>
        <taxon>Plakobranchus</taxon>
    </lineage>
</organism>
<evidence type="ECO:0000256" key="1">
    <source>
        <dbReference type="SAM" id="MobiDB-lite"/>
    </source>
</evidence>
<proteinExistence type="predicted"/>
<accession>A0AAV4DWM3</accession>
<keyword evidence="3" id="KW-1185">Reference proteome</keyword>
<sequence length="167" mass="19250">MQTRPGCFGDCIPTKLWISKRPGVSWRKGRKVYDYCVDLSQHGWKPLTGFHPCWEKFCRLLTTAQRILRGRLGCANNPPPMGLNSGRSNSSEHHTTEAPGFRDKMQWSDFASRGDFFARHGEFVGLRKCQNIKRFRAEVEPDELNKYFNNLSKTLEGVPPQNILNYD</sequence>
<evidence type="ECO:0000313" key="3">
    <source>
        <dbReference type="Proteomes" id="UP000735302"/>
    </source>
</evidence>
<comment type="caution">
    <text evidence="2">The sequence shown here is derived from an EMBL/GenBank/DDBJ whole genome shotgun (WGS) entry which is preliminary data.</text>
</comment>
<reference evidence="2 3" key="1">
    <citation type="journal article" date="2021" name="Elife">
        <title>Chloroplast acquisition without the gene transfer in kleptoplastic sea slugs, Plakobranchus ocellatus.</title>
        <authorList>
            <person name="Maeda T."/>
            <person name="Takahashi S."/>
            <person name="Yoshida T."/>
            <person name="Shimamura S."/>
            <person name="Takaki Y."/>
            <person name="Nagai Y."/>
            <person name="Toyoda A."/>
            <person name="Suzuki Y."/>
            <person name="Arimoto A."/>
            <person name="Ishii H."/>
            <person name="Satoh N."/>
            <person name="Nishiyama T."/>
            <person name="Hasebe M."/>
            <person name="Maruyama T."/>
            <person name="Minagawa J."/>
            <person name="Obokata J."/>
            <person name="Shigenobu S."/>
        </authorList>
    </citation>
    <scope>NUCLEOTIDE SEQUENCE [LARGE SCALE GENOMIC DNA]</scope>
</reference>
<feature type="region of interest" description="Disordered" evidence="1">
    <location>
        <begin position="78"/>
        <end position="98"/>
    </location>
</feature>
<gene>
    <name evidence="2" type="ORF">PoB_007516800</name>
</gene>
<dbReference type="Proteomes" id="UP000735302">
    <property type="component" value="Unassembled WGS sequence"/>
</dbReference>
<name>A0AAV4DWM3_9GAST</name>
<dbReference type="EMBL" id="BLXT01008440">
    <property type="protein sequence ID" value="GFO48663.1"/>
    <property type="molecule type" value="Genomic_DNA"/>
</dbReference>
<protein>
    <submittedName>
        <fullName evidence="2">Uncharacterized protein</fullName>
    </submittedName>
</protein>
<evidence type="ECO:0000313" key="2">
    <source>
        <dbReference type="EMBL" id="GFO48663.1"/>
    </source>
</evidence>
<dbReference type="AlphaFoldDB" id="A0AAV4DWM3"/>